<reference evidence="9" key="2">
    <citation type="journal article" date="2023" name="mSystems">
        <title>Charting the Lipopeptidome of Nonpathogenic Pseudomonas.</title>
        <authorList>
            <person name="Cesa-Luna C."/>
            <person name="Geudens N."/>
            <person name="Girard L."/>
            <person name="De Roo V."/>
            <person name="Maklad H.R."/>
            <person name="Martins J.C."/>
            <person name="Hofte M."/>
            <person name="De Mot R."/>
        </authorList>
    </citation>
    <scope>NUCLEOTIDE SEQUENCE</scope>
    <source>
        <strain evidence="9">B1M3-32</strain>
    </source>
</reference>
<feature type="transmembrane region" description="Helical" evidence="7">
    <location>
        <begin position="94"/>
        <end position="113"/>
    </location>
</feature>
<dbReference type="PROSITE" id="PS00217">
    <property type="entry name" value="SUGAR_TRANSPORT_2"/>
    <property type="match status" value="1"/>
</dbReference>
<dbReference type="InterPro" id="IPR005828">
    <property type="entry name" value="MFS_sugar_transport-like"/>
</dbReference>
<organism evidence="9 10">
    <name type="scientific">Pseudomonas koreensis</name>
    <dbReference type="NCBI Taxonomy" id="198620"/>
    <lineage>
        <taxon>Bacteria</taxon>
        <taxon>Pseudomonadati</taxon>
        <taxon>Pseudomonadota</taxon>
        <taxon>Gammaproteobacteria</taxon>
        <taxon>Pseudomonadales</taxon>
        <taxon>Pseudomonadaceae</taxon>
        <taxon>Pseudomonas</taxon>
    </lineage>
</organism>
<evidence type="ECO:0000256" key="7">
    <source>
        <dbReference type="SAM" id="Phobius"/>
    </source>
</evidence>
<dbReference type="InterPro" id="IPR020846">
    <property type="entry name" value="MFS_dom"/>
</dbReference>
<feature type="transmembrane region" description="Helical" evidence="7">
    <location>
        <begin position="62"/>
        <end position="82"/>
    </location>
</feature>
<dbReference type="GO" id="GO:0022857">
    <property type="term" value="F:transmembrane transporter activity"/>
    <property type="evidence" value="ECO:0007669"/>
    <property type="project" value="InterPro"/>
</dbReference>
<evidence type="ECO:0000256" key="3">
    <source>
        <dbReference type="ARBA" id="ARBA00022475"/>
    </source>
</evidence>
<dbReference type="PROSITE" id="PS50850">
    <property type="entry name" value="MFS"/>
    <property type="match status" value="1"/>
</dbReference>
<keyword evidence="6 7" id="KW-0472">Membrane</keyword>
<dbReference type="PANTHER" id="PTHR43045:SF7">
    <property type="entry name" value="MAJOR FACILITATOR SUPERFAMILY TRANSPORTER"/>
    <property type="match status" value="1"/>
</dbReference>
<dbReference type="InterPro" id="IPR036259">
    <property type="entry name" value="MFS_trans_sf"/>
</dbReference>
<keyword evidence="10" id="KW-1185">Reference proteome</keyword>
<evidence type="ECO:0000256" key="4">
    <source>
        <dbReference type="ARBA" id="ARBA00022692"/>
    </source>
</evidence>
<dbReference type="AlphaFoldDB" id="A0A9X2XIK4"/>
<feature type="transmembrane region" description="Helical" evidence="7">
    <location>
        <begin position="249"/>
        <end position="274"/>
    </location>
</feature>
<feature type="transmembrane region" description="Helical" evidence="7">
    <location>
        <begin position="317"/>
        <end position="333"/>
    </location>
</feature>
<comment type="caution">
    <text evidence="9">The sequence shown here is derived from an EMBL/GenBank/DDBJ whole genome shotgun (WGS) entry which is preliminary data.</text>
</comment>
<dbReference type="CDD" id="cd17369">
    <property type="entry name" value="MFS_ShiA_like"/>
    <property type="match status" value="1"/>
</dbReference>
<dbReference type="Gene3D" id="1.20.1250.20">
    <property type="entry name" value="MFS general substrate transporter like domains"/>
    <property type="match status" value="2"/>
</dbReference>
<reference evidence="9" key="1">
    <citation type="submission" date="2022-09" db="EMBL/GenBank/DDBJ databases">
        <authorList>
            <person name="Cesa-Luna C."/>
            <person name="Girard L."/>
            <person name="Lood C."/>
            <person name="Hofte M."/>
            <person name="De Mot R."/>
        </authorList>
    </citation>
    <scope>NUCLEOTIDE SEQUENCE</scope>
    <source>
        <strain evidence="9">B1M3-32</strain>
    </source>
</reference>
<dbReference type="FunFam" id="1.20.1250.20:FF:000001">
    <property type="entry name" value="Dicarboxylate MFS transporter"/>
    <property type="match status" value="1"/>
</dbReference>
<keyword evidence="5 7" id="KW-1133">Transmembrane helix</keyword>
<evidence type="ECO:0000256" key="2">
    <source>
        <dbReference type="ARBA" id="ARBA00022448"/>
    </source>
</evidence>
<comment type="subcellular location">
    <subcellularLocation>
        <location evidence="1">Cell membrane</location>
        <topology evidence="1">Multi-pass membrane protein</topology>
    </subcellularLocation>
</comment>
<dbReference type="PANTHER" id="PTHR43045">
    <property type="entry name" value="SHIKIMATE TRANSPORTER"/>
    <property type="match status" value="1"/>
</dbReference>
<dbReference type="Proteomes" id="UP001139955">
    <property type="component" value="Unassembled WGS sequence"/>
</dbReference>
<keyword evidence="4 7" id="KW-0812">Transmembrane</keyword>
<feature type="transmembrane region" description="Helical" evidence="7">
    <location>
        <begin position="442"/>
        <end position="466"/>
    </location>
</feature>
<accession>A0A9X2XIK4</accession>
<keyword evidence="2" id="KW-0813">Transport</keyword>
<feature type="transmembrane region" description="Helical" evidence="7">
    <location>
        <begin position="286"/>
        <end position="308"/>
    </location>
</feature>
<dbReference type="EMBL" id="JAOSKY010000011">
    <property type="protein sequence ID" value="MCU7249715.1"/>
    <property type="molecule type" value="Genomic_DNA"/>
</dbReference>
<keyword evidence="3" id="KW-1003">Cell membrane</keyword>
<evidence type="ECO:0000259" key="8">
    <source>
        <dbReference type="PROSITE" id="PS50850"/>
    </source>
</evidence>
<dbReference type="Pfam" id="PF00083">
    <property type="entry name" value="Sugar_tr"/>
    <property type="match status" value="1"/>
</dbReference>
<gene>
    <name evidence="9" type="ORF">OC940_18060</name>
</gene>
<dbReference type="GO" id="GO:0005886">
    <property type="term" value="C:plasma membrane"/>
    <property type="evidence" value="ECO:0007669"/>
    <property type="project" value="UniProtKB-SubCell"/>
</dbReference>
<feature type="domain" description="Major facilitator superfamily (MFS) profile" evidence="8">
    <location>
        <begin position="23"/>
        <end position="533"/>
    </location>
</feature>
<protein>
    <submittedName>
        <fullName evidence="9">MHS family MFS transporter</fullName>
    </submittedName>
</protein>
<dbReference type="RefSeq" id="WP_301622642.1">
    <property type="nucleotide sequence ID" value="NZ_JAOSKY010000011.1"/>
</dbReference>
<evidence type="ECO:0000256" key="6">
    <source>
        <dbReference type="ARBA" id="ARBA00023136"/>
    </source>
</evidence>
<evidence type="ECO:0000313" key="9">
    <source>
        <dbReference type="EMBL" id="MCU7249715.1"/>
    </source>
</evidence>
<name>A0A9X2XIK4_9PSED</name>
<proteinExistence type="predicted"/>
<feature type="transmembrane region" description="Helical" evidence="7">
    <location>
        <begin position="193"/>
        <end position="217"/>
    </location>
</feature>
<dbReference type="SUPFAM" id="SSF103473">
    <property type="entry name" value="MFS general substrate transporter"/>
    <property type="match status" value="1"/>
</dbReference>
<feature type="transmembrane region" description="Helical" evidence="7">
    <location>
        <begin position="164"/>
        <end position="187"/>
    </location>
</feature>
<evidence type="ECO:0000256" key="1">
    <source>
        <dbReference type="ARBA" id="ARBA00004651"/>
    </source>
</evidence>
<evidence type="ECO:0000313" key="10">
    <source>
        <dbReference type="Proteomes" id="UP001139955"/>
    </source>
</evidence>
<feature type="transmembrane region" description="Helical" evidence="7">
    <location>
        <begin position="511"/>
        <end position="529"/>
    </location>
</feature>
<sequence length="540" mass="58631">MSEHAQPMAATLSADASPDTRKVIFASSLGTVFEWYDFFLYGALAAVISKQFFAGVNDTTAFIFALMAFAAGFIVRPFGALVFGRLGDMIGRKYTFLATIILMGVATFAVGLLPTYASIGIAAPIILVLLRMLQGLALGGEYGGAATYVAEHAPIGKRGFHTSWIQSTATLGLLLSLLVVLACRYFTGDQFEVWGWRIPFLLSIVLLGISTWIRLSLHESPAYLKMKEEGKTSKAPIRESFGKWENLKVVLIALFSINAGQAVTFYAAQFYVLFFLTQFLKMDPAVANSLLIISVVIGAPFFIIFGWLSDKVGRKPVLMLGLLLATALYFPIFKSLAHYANPAIDQASRQAPITVTADPATCTFQFDPVGKAKFDSPCDKVKTFLVKQGLPYESAAAPAGSTVQVSVGDVKLDGFDEAALRGAITLAGYPQQADMQQINKPMIVALIVALIVISAMCYGPLAALMVELFPTRIRYTSMSLPYHIGNGWFGGFLPTVSFALVVYTGDIFYGLWYPVLITGVSLVVGMICLRETKNIDLDKN</sequence>
<feature type="transmembrane region" description="Helical" evidence="7">
    <location>
        <begin position="487"/>
        <end position="505"/>
    </location>
</feature>
<evidence type="ECO:0000256" key="5">
    <source>
        <dbReference type="ARBA" id="ARBA00022989"/>
    </source>
</evidence>
<dbReference type="InterPro" id="IPR005829">
    <property type="entry name" value="Sugar_transporter_CS"/>
</dbReference>